<comment type="subcellular location">
    <subcellularLocation>
        <location evidence="1">Membrane</location>
        <topology evidence="1">Multi-pass membrane protein</topology>
    </subcellularLocation>
</comment>
<evidence type="ECO:0000313" key="6">
    <source>
        <dbReference type="Proteomes" id="UP000002258"/>
    </source>
</evidence>
<accession>A3LVF0</accession>
<organism evidence="5 6">
    <name type="scientific">Scheffersomyces stipitis (strain ATCC 58785 / CBS 6054 / NBRC 10063 / NRRL Y-11545)</name>
    <name type="common">Yeast</name>
    <name type="synonym">Pichia stipitis</name>
    <dbReference type="NCBI Taxonomy" id="322104"/>
    <lineage>
        <taxon>Eukaryota</taxon>
        <taxon>Fungi</taxon>
        <taxon>Dikarya</taxon>
        <taxon>Ascomycota</taxon>
        <taxon>Saccharomycotina</taxon>
        <taxon>Pichiomycetes</taxon>
        <taxon>Debaryomycetaceae</taxon>
        <taxon>Scheffersomyces</taxon>
    </lineage>
</organism>
<dbReference type="GO" id="GO:0016020">
    <property type="term" value="C:membrane"/>
    <property type="evidence" value="ECO:0007669"/>
    <property type="project" value="UniProtKB-SubCell"/>
</dbReference>
<evidence type="ECO:0000313" key="5">
    <source>
        <dbReference type="EMBL" id="ABN67109.2"/>
    </source>
</evidence>
<feature type="transmembrane region" description="Helical" evidence="3">
    <location>
        <begin position="439"/>
        <end position="464"/>
    </location>
</feature>
<dbReference type="KEGG" id="pic:PICST_60420"/>
<dbReference type="InterPro" id="IPR050327">
    <property type="entry name" value="Proton-linked_MCT"/>
</dbReference>
<dbReference type="SUPFAM" id="SSF103473">
    <property type="entry name" value="MFS general substrate transporter"/>
    <property type="match status" value="1"/>
</dbReference>
<dbReference type="InterPro" id="IPR036259">
    <property type="entry name" value="MFS_trans_sf"/>
</dbReference>
<dbReference type="GO" id="GO:0005739">
    <property type="term" value="C:mitochondrion"/>
    <property type="evidence" value="ECO:0007669"/>
    <property type="project" value="EnsemblFungi"/>
</dbReference>
<dbReference type="eggNOG" id="KOG2504">
    <property type="taxonomic scope" value="Eukaryota"/>
</dbReference>
<dbReference type="InParanoid" id="A3LVF0"/>
<gene>
    <name evidence="5" type="primary">MCH2.2</name>
    <name evidence="5" type="ORF">PICST_60420</name>
</gene>
<evidence type="ECO:0000256" key="1">
    <source>
        <dbReference type="ARBA" id="ARBA00004141"/>
    </source>
</evidence>
<keyword evidence="6" id="KW-1185">Reference proteome</keyword>
<evidence type="ECO:0000256" key="2">
    <source>
        <dbReference type="ARBA" id="ARBA00006727"/>
    </source>
</evidence>
<feature type="transmembrane region" description="Helical" evidence="3">
    <location>
        <begin position="204"/>
        <end position="223"/>
    </location>
</feature>
<evidence type="ECO:0000256" key="3">
    <source>
        <dbReference type="SAM" id="Phobius"/>
    </source>
</evidence>
<dbReference type="PANTHER" id="PTHR11360">
    <property type="entry name" value="MONOCARBOXYLATE TRANSPORTER"/>
    <property type="match status" value="1"/>
</dbReference>
<name>A3LVF0_PICST</name>
<evidence type="ECO:0000259" key="4">
    <source>
        <dbReference type="PROSITE" id="PS50850"/>
    </source>
</evidence>
<protein>
    <submittedName>
        <fullName evidence="5">Monocarboxylate transporter</fullName>
    </submittedName>
</protein>
<feature type="transmembrane region" description="Helical" evidence="3">
    <location>
        <begin position="294"/>
        <end position="313"/>
    </location>
</feature>
<feature type="domain" description="Major facilitator superfamily (MFS) profile" evidence="4">
    <location>
        <begin position="136"/>
        <end position="532"/>
    </location>
</feature>
<dbReference type="AlphaFoldDB" id="A3LVF0"/>
<dbReference type="FunCoup" id="A3LVF0">
    <property type="interactions" value="462"/>
</dbReference>
<dbReference type="EMBL" id="CP000499">
    <property type="protein sequence ID" value="ABN67109.2"/>
    <property type="molecule type" value="Genomic_DNA"/>
</dbReference>
<dbReference type="PROSITE" id="PS50850">
    <property type="entry name" value="MFS"/>
    <property type="match status" value="1"/>
</dbReference>
<sequence>MYRTGTTDSDSPTSDELTAVTPYAIDHTTSRRSILSDVSSLRRIRTNQSELSRILSGIRDDRQQDFEESQRYKAVIQTEEVLASQLELVSRNATRQDITSNLEAEGAFTEKEEHIDENGAVIQDDPPPDGGFGWVIALCACLATLATWGSNAGYGVFLNFYLNSNTFPGATEYDFALIGGIVVFLAQFLAPISAVLYKIFGFRIVCIAGIIIQTAGYMLASFATKTWQLYLTQGVLIGVSFVLVFMPATLIIPTWFDKRKATAMGITISGAGLGGLIFSLSVNRVIEQTGDQRWALRMVGFVTLAAAAIACVVMKPRNYKPIPLSQSLKKEFIVENIRLIVDFSVFKNYAVVLSSLWFAIALLGYTMMLFTLASYATSIGLSHTQGSNLTSILNAAQIVGRPLMGYTADRIGRANLTASVCLIISILLFAFWINATTYATLIAFSVIIGLIVGIGSTMAQPIVADMMDENIAKLPAAWTGMNIFVSFFCLVAEVIALSLVTGGSRPYLYTQIFAGCCFFACFIISLIFREWFIRRALKRRLVVTEMKIRKLEKSQSGYLKVGILENDQTEDPGQFEILEERVERYNNLLRRSLFAFLIRTVYPIRV</sequence>
<dbReference type="Gene3D" id="1.20.1250.20">
    <property type="entry name" value="MFS general substrate transporter like domains"/>
    <property type="match status" value="2"/>
</dbReference>
<feature type="transmembrane region" description="Helical" evidence="3">
    <location>
        <begin position="175"/>
        <end position="197"/>
    </location>
</feature>
<feature type="transmembrane region" description="Helical" evidence="3">
    <location>
        <begin position="263"/>
        <end position="282"/>
    </location>
</feature>
<dbReference type="CDD" id="cd17352">
    <property type="entry name" value="MFS_MCT_SLC16"/>
    <property type="match status" value="1"/>
</dbReference>
<comment type="similarity">
    <text evidence="2">Belongs to the major facilitator superfamily. Monocarboxylate porter (TC 2.A.1.13) family.</text>
</comment>
<proteinExistence type="inferred from homology"/>
<dbReference type="InterPro" id="IPR011701">
    <property type="entry name" value="MFS"/>
</dbReference>
<feature type="transmembrane region" description="Helical" evidence="3">
    <location>
        <begin position="512"/>
        <end position="532"/>
    </location>
</feature>
<dbReference type="GO" id="GO:0022857">
    <property type="term" value="F:transmembrane transporter activity"/>
    <property type="evidence" value="ECO:0007669"/>
    <property type="project" value="InterPro"/>
</dbReference>
<dbReference type="InterPro" id="IPR020846">
    <property type="entry name" value="MFS_dom"/>
</dbReference>
<feature type="transmembrane region" description="Helical" evidence="3">
    <location>
        <begin position="414"/>
        <end position="433"/>
    </location>
</feature>
<dbReference type="OrthoDB" id="2213137at2759"/>
<feature type="transmembrane region" description="Helical" evidence="3">
    <location>
        <begin position="356"/>
        <end position="376"/>
    </location>
</feature>
<dbReference type="OMA" id="LYAFWIN"/>
<feature type="transmembrane region" description="Helical" evidence="3">
    <location>
        <begin position="132"/>
        <end position="155"/>
    </location>
</feature>
<keyword evidence="3" id="KW-1133">Transmembrane helix</keyword>
<dbReference type="Pfam" id="PF07690">
    <property type="entry name" value="MFS_1"/>
    <property type="match status" value="1"/>
</dbReference>
<dbReference type="PANTHER" id="PTHR11360:SF315">
    <property type="entry name" value="TRANSPORTER MCH2-RELATED"/>
    <property type="match status" value="1"/>
</dbReference>
<dbReference type="GeneID" id="4839482"/>
<dbReference type="Proteomes" id="UP000002258">
    <property type="component" value="Chromosome 5"/>
</dbReference>
<keyword evidence="3" id="KW-0472">Membrane</keyword>
<dbReference type="HOGENOM" id="CLU_001265_1_2_1"/>
<keyword evidence="3" id="KW-0812">Transmembrane</keyword>
<reference evidence="5 6" key="1">
    <citation type="journal article" date="2007" name="Nat. Biotechnol.">
        <title>Genome sequence of the lignocellulose-bioconverting and xylose-fermenting yeast Pichia stipitis.</title>
        <authorList>
            <person name="Jeffries T.W."/>
            <person name="Grigoriev I.V."/>
            <person name="Grimwood J."/>
            <person name="Laplaza J.M."/>
            <person name="Aerts A."/>
            <person name="Salamov A."/>
            <person name="Schmutz J."/>
            <person name="Lindquist E."/>
            <person name="Dehal P."/>
            <person name="Shapiro H."/>
            <person name="Jin Y.S."/>
            <person name="Passoth V."/>
            <person name="Richardson P.M."/>
        </authorList>
    </citation>
    <scope>NUCLEOTIDE SEQUENCE [LARGE SCALE GENOMIC DNA]</scope>
    <source>
        <strain evidence="6">ATCC 58785 / CBS 6054 / NBRC 10063 / NRRL Y-11545</strain>
    </source>
</reference>
<feature type="transmembrane region" description="Helical" evidence="3">
    <location>
        <begin position="235"/>
        <end position="256"/>
    </location>
</feature>
<dbReference type="RefSeq" id="XP_001385138.2">
    <property type="nucleotide sequence ID" value="XM_001385101.1"/>
</dbReference>
<feature type="transmembrane region" description="Helical" evidence="3">
    <location>
        <begin position="476"/>
        <end position="500"/>
    </location>
</feature>